<protein>
    <submittedName>
        <fullName evidence="3">Methyltransferase domain-containing protein</fullName>
    </submittedName>
</protein>
<proteinExistence type="predicted"/>
<keyword evidence="3" id="KW-0489">Methyltransferase</keyword>
<sequence>MTPVTGGIWDRVAAEYESTGVDFFAPLGRELVARAGLRPGEHVLDVGTGRGHVLVPAAAAVGQTGRVIGVDLSPAMVELTAADLAGRGVTNATVHVGDAAAPDLAPESVDAVLAGFMLFLLPDPGAALHTYRSILAPGGRLAASTYGPPDPHADEARHRLRRRAGLGADAPDVFDDPAALAAMVRSAGFTDVVVDDVAVPVRFRDVDQWWSWARSVGYRGALERIAPADLPAARADVADALAGARQDDGTRTSPCFLVRQHGCKRVDAPEDLMMTRESRRNLTTWTPHRPPRRLDSRRRAPGRAVPALPLSP</sequence>
<dbReference type="Gene3D" id="3.40.50.150">
    <property type="entry name" value="Vaccinia Virus protein VP39"/>
    <property type="match status" value="1"/>
</dbReference>
<comment type="caution">
    <text evidence="3">The sequence shown here is derived from an EMBL/GenBank/DDBJ whole genome shotgun (WGS) entry which is preliminary data.</text>
</comment>
<dbReference type="EMBL" id="SMLB01000018">
    <property type="protein sequence ID" value="TDD68710.1"/>
    <property type="molecule type" value="Genomic_DNA"/>
</dbReference>
<dbReference type="Pfam" id="PF13649">
    <property type="entry name" value="Methyltransf_25"/>
    <property type="match status" value="1"/>
</dbReference>
<dbReference type="GO" id="GO:0008168">
    <property type="term" value="F:methyltransferase activity"/>
    <property type="evidence" value="ECO:0007669"/>
    <property type="project" value="UniProtKB-KW"/>
</dbReference>
<evidence type="ECO:0000256" key="1">
    <source>
        <dbReference type="SAM" id="MobiDB-lite"/>
    </source>
</evidence>
<keyword evidence="3" id="KW-0808">Transferase</keyword>
<dbReference type="InterPro" id="IPR029063">
    <property type="entry name" value="SAM-dependent_MTases_sf"/>
</dbReference>
<dbReference type="Proteomes" id="UP000295217">
    <property type="component" value="Unassembled WGS sequence"/>
</dbReference>
<dbReference type="InterPro" id="IPR041698">
    <property type="entry name" value="Methyltransf_25"/>
</dbReference>
<feature type="domain" description="Methyltransferase" evidence="2">
    <location>
        <begin position="43"/>
        <end position="139"/>
    </location>
</feature>
<dbReference type="SUPFAM" id="SSF53335">
    <property type="entry name" value="S-adenosyl-L-methionine-dependent methyltransferases"/>
    <property type="match status" value="1"/>
</dbReference>
<dbReference type="AlphaFoldDB" id="A0A4R5ABX7"/>
<reference evidence="3 4" key="1">
    <citation type="submission" date="2019-02" db="EMBL/GenBank/DDBJ databases">
        <title>Draft genome sequences of novel Actinobacteria.</title>
        <authorList>
            <person name="Sahin N."/>
            <person name="Ay H."/>
            <person name="Saygin H."/>
        </authorList>
    </citation>
    <scope>NUCLEOTIDE SEQUENCE [LARGE SCALE GENOMIC DNA]</scope>
    <source>
        <strain evidence="3 4">8K307</strain>
    </source>
</reference>
<organism evidence="3 4">
    <name type="scientific">Jiangella aurantiaca</name>
    <dbReference type="NCBI Taxonomy" id="2530373"/>
    <lineage>
        <taxon>Bacteria</taxon>
        <taxon>Bacillati</taxon>
        <taxon>Actinomycetota</taxon>
        <taxon>Actinomycetes</taxon>
        <taxon>Jiangellales</taxon>
        <taxon>Jiangellaceae</taxon>
        <taxon>Jiangella</taxon>
    </lineage>
</organism>
<accession>A0A4R5ABX7</accession>
<gene>
    <name evidence="3" type="ORF">E1262_14700</name>
</gene>
<dbReference type="PANTHER" id="PTHR43591">
    <property type="entry name" value="METHYLTRANSFERASE"/>
    <property type="match status" value="1"/>
</dbReference>
<dbReference type="OrthoDB" id="9777638at2"/>
<dbReference type="PANTHER" id="PTHR43591:SF24">
    <property type="entry name" value="2-METHOXY-6-POLYPRENYL-1,4-BENZOQUINOL METHYLASE, MITOCHONDRIAL"/>
    <property type="match status" value="1"/>
</dbReference>
<keyword evidence="4" id="KW-1185">Reference proteome</keyword>
<evidence type="ECO:0000259" key="2">
    <source>
        <dbReference type="Pfam" id="PF13649"/>
    </source>
</evidence>
<name>A0A4R5ABX7_9ACTN</name>
<dbReference type="GO" id="GO:0032259">
    <property type="term" value="P:methylation"/>
    <property type="evidence" value="ECO:0007669"/>
    <property type="project" value="UniProtKB-KW"/>
</dbReference>
<evidence type="ECO:0000313" key="3">
    <source>
        <dbReference type="EMBL" id="TDD68710.1"/>
    </source>
</evidence>
<dbReference type="CDD" id="cd02440">
    <property type="entry name" value="AdoMet_MTases"/>
    <property type="match status" value="1"/>
</dbReference>
<feature type="region of interest" description="Disordered" evidence="1">
    <location>
        <begin position="274"/>
        <end position="312"/>
    </location>
</feature>
<evidence type="ECO:0000313" key="4">
    <source>
        <dbReference type="Proteomes" id="UP000295217"/>
    </source>
</evidence>